<evidence type="ECO:0000313" key="5">
    <source>
        <dbReference type="EMBL" id="STT51181.1"/>
    </source>
</evidence>
<dbReference type="GO" id="GO:0003700">
    <property type="term" value="F:DNA-binding transcription factor activity"/>
    <property type="evidence" value="ECO:0007669"/>
    <property type="project" value="InterPro"/>
</dbReference>
<dbReference type="Proteomes" id="UP000255099">
    <property type="component" value="Unassembled WGS sequence"/>
</dbReference>
<proteinExistence type="predicted"/>
<gene>
    <name evidence="5" type="primary">soxS_7</name>
    <name evidence="5" type="ORF">NCTC9637_06200</name>
</gene>
<protein>
    <submittedName>
        <fullName evidence="5">AraC family transcriptional regulator</fullName>
    </submittedName>
</protein>
<reference evidence="5 6" key="1">
    <citation type="submission" date="2018-06" db="EMBL/GenBank/DDBJ databases">
        <authorList>
            <consortium name="Pathogen Informatics"/>
            <person name="Doyle S."/>
        </authorList>
    </citation>
    <scope>NUCLEOTIDE SEQUENCE [LARGE SCALE GENOMIC DNA]</scope>
    <source>
        <strain evidence="5 6">NCTC9637</strain>
    </source>
</reference>
<evidence type="ECO:0000256" key="3">
    <source>
        <dbReference type="ARBA" id="ARBA00023163"/>
    </source>
</evidence>
<dbReference type="SMART" id="SM00342">
    <property type="entry name" value="HTH_ARAC"/>
    <property type="match status" value="1"/>
</dbReference>
<keyword evidence="2" id="KW-0238">DNA-binding</keyword>
<dbReference type="AlphaFoldDB" id="A0A377WCV4"/>
<dbReference type="GO" id="GO:0043565">
    <property type="term" value="F:sequence-specific DNA binding"/>
    <property type="evidence" value="ECO:0007669"/>
    <property type="project" value="InterPro"/>
</dbReference>
<dbReference type="PANTHER" id="PTHR47504">
    <property type="entry name" value="RIGHT ORIGIN-BINDING PROTEIN"/>
    <property type="match status" value="1"/>
</dbReference>
<evidence type="ECO:0000313" key="6">
    <source>
        <dbReference type="Proteomes" id="UP000255099"/>
    </source>
</evidence>
<keyword evidence="3" id="KW-0804">Transcription</keyword>
<sequence length="171" mass="19405">MGLAAIMRSKTLQQSVLSDLLLWIDNNLDKKLTVDDLSDISGYSPWHLFRLFRHYFDRSPMEYIRQQRMSLCCRLLLTTPGYRIVDICMMVGYDDLSAFNRTFKKISCAHAHSVSLSDHAAKIRRSPSSASLRLGMEGGQGILQKGNSRMLLSNPVGSTTLRDGNQYKRIC</sequence>
<dbReference type="InterPro" id="IPR050959">
    <property type="entry name" value="MarA-like"/>
</dbReference>
<keyword evidence="1" id="KW-0805">Transcription regulation</keyword>
<evidence type="ECO:0000256" key="2">
    <source>
        <dbReference type="ARBA" id="ARBA00023125"/>
    </source>
</evidence>
<name>A0A377WCV4_KLEPN</name>
<dbReference type="SUPFAM" id="SSF46689">
    <property type="entry name" value="Homeodomain-like"/>
    <property type="match status" value="2"/>
</dbReference>
<dbReference type="PANTHER" id="PTHR47504:SF5">
    <property type="entry name" value="RIGHT ORIGIN-BINDING PROTEIN"/>
    <property type="match status" value="1"/>
</dbReference>
<accession>A0A377WCV4</accession>
<dbReference type="PROSITE" id="PS01124">
    <property type="entry name" value="HTH_ARAC_FAMILY_2"/>
    <property type="match status" value="1"/>
</dbReference>
<evidence type="ECO:0000256" key="1">
    <source>
        <dbReference type="ARBA" id="ARBA00023015"/>
    </source>
</evidence>
<dbReference type="Pfam" id="PF12833">
    <property type="entry name" value="HTH_18"/>
    <property type="match status" value="1"/>
</dbReference>
<dbReference type="InterPro" id="IPR009057">
    <property type="entry name" value="Homeodomain-like_sf"/>
</dbReference>
<feature type="domain" description="HTH araC/xylS-type" evidence="4">
    <location>
        <begin position="18"/>
        <end position="105"/>
    </location>
</feature>
<dbReference type="EMBL" id="UGLB01000003">
    <property type="protein sequence ID" value="STT51181.1"/>
    <property type="molecule type" value="Genomic_DNA"/>
</dbReference>
<organism evidence="5 6">
    <name type="scientific">Klebsiella pneumoniae</name>
    <dbReference type="NCBI Taxonomy" id="573"/>
    <lineage>
        <taxon>Bacteria</taxon>
        <taxon>Pseudomonadati</taxon>
        <taxon>Pseudomonadota</taxon>
        <taxon>Gammaproteobacteria</taxon>
        <taxon>Enterobacterales</taxon>
        <taxon>Enterobacteriaceae</taxon>
        <taxon>Klebsiella/Raoultella group</taxon>
        <taxon>Klebsiella</taxon>
        <taxon>Klebsiella pneumoniae complex</taxon>
    </lineage>
</organism>
<dbReference type="InterPro" id="IPR018060">
    <property type="entry name" value="HTH_AraC"/>
</dbReference>
<evidence type="ECO:0000259" key="4">
    <source>
        <dbReference type="PROSITE" id="PS01124"/>
    </source>
</evidence>
<dbReference type="Gene3D" id="1.10.10.60">
    <property type="entry name" value="Homeodomain-like"/>
    <property type="match status" value="2"/>
</dbReference>